<accession>A0ABT3ALQ0</accession>
<dbReference type="InterPro" id="IPR036779">
    <property type="entry name" value="LysM_dom_sf"/>
</dbReference>
<keyword evidence="2" id="KW-0812">Transmembrane</keyword>
<comment type="caution">
    <text evidence="4">The sequence shown here is derived from an EMBL/GenBank/DDBJ whole genome shotgun (WGS) entry which is preliminary data.</text>
</comment>
<feature type="region of interest" description="Disordered" evidence="1">
    <location>
        <begin position="44"/>
        <end position="118"/>
    </location>
</feature>
<keyword evidence="5" id="KW-1185">Reference proteome</keyword>
<dbReference type="PANTHER" id="PTHR34700">
    <property type="entry name" value="POTASSIUM BINDING PROTEIN KBP"/>
    <property type="match status" value="1"/>
</dbReference>
<evidence type="ECO:0000313" key="5">
    <source>
        <dbReference type="Proteomes" id="UP001320899"/>
    </source>
</evidence>
<sequence>MAKEAGTGGLSTGGWAVVAGGALSAGLIALYALGVIGPRGAEETATAVPAPAQEAEADKPVAAETKPDEAVTPEPKADPQAQAATETVAEPDEAKPEPEAAPAAEQAAAPAPAPEPEPQDVALAVPVLDQIFVERDGTLLLSGSAEVGSRISVLLDGAEMHGFDVAGDGKFAEFLTLSFSEAARVLTLRAARDGQSAMSGDYIIAALPAPEPVQAAEAAEESAEPAAVETAEGQTGSAPVPAEATQPAVNADATAQVSDAASDVGAQNKVAEAPQQTQPVPQASQAETVAVAQPPAPIASETATEAREEPQTQQAEAALAPAPVATSGEASAPATDAPAAASAQPEQTATAEPVATEQAPTSPAPVEAEAPDTATAAQEQAAPTVAATAEQPGAGEAVAAQTAPVAVLRSDASGVDLVQAPEVKSPLEPVRVALDTIGYSDTGSVRLTGRANGGSVVRVYFNNRAVSDVSTDDKGKWRGEIDGVEPGVYTLRLDELGQGGTVLSRLETPFKREAPEILRPADPQSGEAPARPLVHAVTVQKGDTLWAISRERYGEGLLYVKVFDANRSSIRNPDLIYPGQIFTLPD</sequence>
<feature type="compositionally biased region" description="Low complexity" evidence="1">
    <location>
        <begin position="44"/>
        <end position="54"/>
    </location>
</feature>
<feature type="compositionally biased region" description="Polar residues" evidence="1">
    <location>
        <begin position="274"/>
        <end position="287"/>
    </location>
</feature>
<evidence type="ECO:0000256" key="2">
    <source>
        <dbReference type="SAM" id="Phobius"/>
    </source>
</evidence>
<dbReference type="PROSITE" id="PS51782">
    <property type="entry name" value="LYSM"/>
    <property type="match status" value="1"/>
</dbReference>
<gene>
    <name evidence="4" type="ORF">OE747_14660</name>
</gene>
<feature type="compositionally biased region" description="Low complexity" evidence="1">
    <location>
        <begin position="364"/>
        <end position="392"/>
    </location>
</feature>
<feature type="compositionally biased region" description="Basic and acidic residues" evidence="1">
    <location>
        <begin position="56"/>
        <end position="69"/>
    </location>
</feature>
<dbReference type="EMBL" id="JAOWLB010000010">
    <property type="protein sequence ID" value="MCV2889584.1"/>
    <property type="molecule type" value="Genomic_DNA"/>
</dbReference>
<reference evidence="4 5" key="1">
    <citation type="submission" date="2022-10" db="EMBL/GenBank/DDBJ databases">
        <title>Ruegeria sp. nov., isolated from ocean surface sediments.</title>
        <authorList>
            <person name="He W."/>
            <person name="Xue H.-P."/>
            <person name="Zhang D.-F."/>
        </authorList>
    </citation>
    <scope>NUCLEOTIDE SEQUENCE [LARGE SCALE GENOMIC DNA]</scope>
    <source>
        <strain evidence="4 5">XHP0148</strain>
    </source>
</reference>
<feature type="region of interest" description="Disordered" evidence="1">
    <location>
        <begin position="214"/>
        <end position="395"/>
    </location>
</feature>
<evidence type="ECO:0000256" key="1">
    <source>
        <dbReference type="SAM" id="MobiDB-lite"/>
    </source>
</evidence>
<keyword evidence="2" id="KW-1133">Transmembrane helix</keyword>
<keyword evidence="2" id="KW-0472">Membrane</keyword>
<dbReference type="CDD" id="cd00118">
    <property type="entry name" value="LysM"/>
    <property type="match status" value="1"/>
</dbReference>
<dbReference type="Pfam" id="PF01476">
    <property type="entry name" value="LysM"/>
    <property type="match status" value="1"/>
</dbReference>
<dbReference type="Proteomes" id="UP001320899">
    <property type="component" value="Unassembled WGS sequence"/>
</dbReference>
<proteinExistence type="predicted"/>
<evidence type="ECO:0000259" key="3">
    <source>
        <dbReference type="PROSITE" id="PS51782"/>
    </source>
</evidence>
<feature type="compositionally biased region" description="Low complexity" evidence="1">
    <location>
        <begin position="100"/>
        <end position="110"/>
    </location>
</feature>
<dbReference type="Gene3D" id="3.10.350.10">
    <property type="entry name" value="LysM domain"/>
    <property type="match status" value="1"/>
</dbReference>
<feature type="transmembrane region" description="Helical" evidence="2">
    <location>
        <begin position="12"/>
        <end position="33"/>
    </location>
</feature>
<protein>
    <submittedName>
        <fullName evidence="4">LysM peptidoglycan-binding domain-containing protein</fullName>
    </submittedName>
</protein>
<feature type="domain" description="LysM" evidence="3">
    <location>
        <begin position="535"/>
        <end position="584"/>
    </location>
</feature>
<evidence type="ECO:0000313" key="4">
    <source>
        <dbReference type="EMBL" id="MCV2889584.1"/>
    </source>
</evidence>
<organism evidence="4 5">
    <name type="scientific">Ruegeria aquimaris</name>
    <dbReference type="NCBI Taxonomy" id="2984333"/>
    <lineage>
        <taxon>Bacteria</taxon>
        <taxon>Pseudomonadati</taxon>
        <taxon>Pseudomonadota</taxon>
        <taxon>Alphaproteobacteria</taxon>
        <taxon>Rhodobacterales</taxon>
        <taxon>Roseobacteraceae</taxon>
        <taxon>Ruegeria</taxon>
    </lineage>
</organism>
<dbReference type="PANTHER" id="PTHR34700:SF4">
    <property type="entry name" value="PHAGE-LIKE ELEMENT PBSX PROTEIN XKDP"/>
    <property type="match status" value="1"/>
</dbReference>
<dbReference type="InterPro" id="IPR052196">
    <property type="entry name" value="Bact_Kbp"/>
</dbReference>
<dbReference type="RefSeq" id="WP_263829323.1">
    <property type="nucleotide sequence ID" value="NZ_JAOWLB010000010.1"/>
</dbReference>
<feature type="compositionally biased region" description="Low complexity" evidence="1">
    <location>
        <begin position="311"/>
        <end position="352"/>
    </location>
</feature>
<name>A0ABT3ALQ0_9RHOB</name>
<dbReference type="SMART" id="SM00257">
    <property type="entry name" value="LysM"/>
    <property type="match status" value="1"/>
</dbReference>
<dbReference type="InterPro" id="IPR018392">
    <property type="entry name" value="LysM"/>
</dbReference>